<dbReference type="Gene3D" id="3.20.20.80">
    <property type="entry name" value="Glycosidases"/>
    <property type="match status" value="1"/>
</dbReference>
<evidence type="ECO:0000256" key="4">
    <source>
        <dbReference type="ARBA" id="ARBA00022729"/>
    </source>
</evidence>
<dbReference type="PRINTS" id="PR00110">
    <property type="entry name" value="ALPHAAMYLASE"/>
</dbReference>
<protein>
    <submittedName>
        <fullName evidence="9">Alpha-amylase family glycosyl hydrolase</fullName>
    </submittedName>
</protein>
<dbReference type="EMBL" id="JBHUMM010000001">
    <property type="protein sequence ID" value="MFD2670005.1"/>
    <property type="molecule type" value="Genomic_DNA"/>
</dbReference>
<dbReference type="Gene3D" id="2.60.40.10">
    <property type="entry name" value="Immunoglobulins"/>
    <property type="match status" value="2"/>
</dbReference>
<dbReference type="Pfam" id="PF01833">
    <property type="entry name" value="TIG"/>
    <property type="match status" value="1"/>
</dbReference>
<keyword evidence="9" id="KW-0378">Hydrolase</keyword>
<gene>
    <name evidence="9" type="ORF">ACFSUC_00110</name>
</gene>
<dbReference type="Pfam" id="PF00686">
    <property type="entry name" value="CBM_20"/>
    <property type="match status" value="1"/>
</dbReference>
<dbReference type="Proteomes" id="UP001597497">
    <property type="component" value="Unassembled WGS sequence"/>
</dbReference>
<dbReference type="SUPFAM" id="SSF81296">
    <property type="entry name" value="E set domains"/>
    <property type="match status" value="1"/>
</dbReference>
<evidence type="ECO:0000259" key="8">
    <source>
        <dbReference type="PROSITE" id="PS51166"/>
    </source>
</evidence>
<dbReference type="PANTHER" id="PTHR10357">
    <property type="entry name" value="ALPHA-AMYLASE FAMILY MEMBER"/>
    <property type="match status" value="1"/>
</dbReference>
<evidence type="ECO:0000313" key="9">
    <source>
        <dbReference type="EMBL" id="MFD2670005.1"/>
    </source>
</evidence>
<dbReference type="InterPro" id="IPR013780">
    <property type="entry name" value="Glyco_hydro_b"/>
</dbReference>
<dbReference type="SUPFAM" id="SSF51011">
    <property type="entry name" value="Glycosyl hydrolase domain"/>
    <property type="match status" value="1"/>
</dbReference>
<dbReference type="CDD" id="cd00604">
    <property type="entry name" value="IPT_CGTD"/>
    <property type="match status" value="1"/>
</dbReference>
<evidence type="ECO:0000256" key="7">
    <source>
        <dbReference type="SAM" id="SignalP"/>
    </source>
</evidence>
<evidence type="ECO:0000256" key="5">
    <source>
        <dbReference type="ARBA" id="ARBA00022837"/>
    </source>
</evidence>
<comment type="similarity">
    <text evidence="2 6">Belongs to the glycosyl hydrolase 13 family.</text>
</comment>
<evidence type="ECO:0000256" key="2">
    <source>
        <dbReference type="ARBA" id="ARBA00008061"/>
    </source>
</evidence>
<comment type="cofactor">
    <cofactor evidence="1">
        <name>Ca(2+)</name>
        <dbReference type="ChEBI" id="CHEBI:29108"/>
    </cofactor>
</comment>
<dbReference type="InterPro" id="IPR031319">
    <property type="entry name" value="A-amylase_C"/>
</dbReference>
<evidence type="ECO:0000256" key="1">
    <source>
        <dbReference type="ARBA" id="ARBA00001913"/>
    </source>
</evidence>
<dbReference type="InterPro" id="IPR017853">
    <property type="entry name" value="GH"/>
</dbReference>
<keyword evidence="5" id="KW-0106">Calcium</keyword>
<sequence>MSTKSWILKPLAMCMLAFVLAMGVLPQSGVQAAPDTDVSNKVNFNTDVIYQIVTDRFLDGDSTNNPSGTIFDGSCTQLKKYCGGDWQGIINKINDNYFTDMGVTALWISVPVENIYAPLTYSGTVSTSYHGYWPRDMKKTNPYFGNFTKFDSLISTAHGKGIKIIIDFVPNHTSPADPNNAAFGENGKLYNNGTLLGGYTNDTNNYFYHNGGTTFSSIEDGIYRNLFDLADLNQHNNTIDGYLKDSIKLWLDKGIDGIRVDAVKHMPSGWQKAWMETIYSYKPVFTFGEWFLGANEIDPQNHVFANESGMSLLDFRYGQTVREVFRDRTDTMYDLDTMFSGTNSAYNEVLDQVTFIDNHDMDRFQNGAANQRRLEQAVALTLVARGVPAIYYGTEQYMSGNGDPNNRARMTSFSKTTKAYKTISKLSPLRKSNPALAYGDMEQRWINNDVYVFEREFAGNVVLMAINKSETSSYNVSGLTTSMPSGTYSDVLAAELNGNSITVASGGAVSTFQLSAGEVGVWSYTTTVAAPNVGHVGPMVGKAGSTITIDGRGFGATKGTVYFGATAVTGTNIVSWEDTQIKVKVPAVAGGQYDVKIKTSGGTNSNVYDKFEILNGQQVTVRFIVNNATTTLGQSVYLVGNKSEIGNWNAADAIGPMYNQVLYAYPTWYFDVSVPASTSLAFKFIKKNGATVVWEGGSDHTFTTPASGTATVNVNWQ</sequence>
<dbReference type="GO" id="GO:0016787">
    <property type="term" value="F:hydrolase activity"/>
    <property type="evidence" value="ECO:0007669"/>
    <property type="project" value="UniProtKB-KW"/>
</dbReference>
<dbReference type="InterPro" id="IPR002044">
    <property type="entry name" value="CBM20"/>
</dbReference>
<feature type="domain" description="CBM20" evidence="8">
    <location>
        <begin position="613"/>
        <end position="717"/>
    </location>
</feature>
<dbReference type="InterPro" id="IPR014756">
    <property type="entry name" value="Ig_E-set"/>
</dbReference>
<comment type="caution">
    <text evidence="9">The sequence shown here is derived from an EMBL/GenBank/DDBJ whole genome shotgun (WGS) entry which is preliminary data.</text>
</comment>
<organism evidence="9 10">
    <name type="scientific">Marinicrinis sediminis</name>
    <dbReference type="NCBI Taxonomy" id="1652465"/>
    <lineage>
        <taxon>Bacteria</taxon>
        <taxon>Bacillati</taxon>
        <taxon>Bacillota</taxon>
        <taxon>Bacilli</taxon>
        <taxon>Bacillales</taxon>
        <taxon>Paenibacillaceae</taxon>
    </lineage>
</organism>
<dbReference type="InterPro" id="IPR006046">
    <property type="entry name" value="Alpha_amylase"/>
</dbReference>
<accession>A0ABW5R633</accession>
<dbReference type="SMART" id="SM00642">
    <property type="entry name" value="Aamy"/>
    <property type="match status" value="1"/>
</dbReference>
<dbReference type="Pfam" id="PF00128">
    <property type="entry name" value="Alpha-amylase"/>
    <property type="match status" value="1"/>
</dbReference>
<dbReference type="InterPro" id="IPR006047">
    <property type="entry name" value="GH13_cat_dom"/>
</dbReference>
<proteinExistence type="inferred from homology"/>
<dbReference type="Gene3D" id="2.60.40.1180">
    <property type="entry name" value="Golgi alpha-mannosidase II"/>
    <property type="match status" value="1"/>
</dbReference>
<dbReference type="SUPFAM" id="SSF51445">
    <property type="entry name" value="(Trans)glycosidases"/>
    <property type="match status" value="1"/>
</dbReference>
<feature type="chain" id="PRO_5045222587" evidence="7">
    <location>
        <begin position="33"/>
        <end position="717"/>
    </location>
</feature>
<reference evidence="10" key="1">
    <citation type="journal article" date="2019" name="Int. J. Syst. Evol. Microbiol.">
        <title>The Global Catalogue of Microorganisms (GCM) 10K type strain sequencing project: providing services to taxonomists for standard genome sequencing and annotation.</title>
        <authorList>
            <consortium name="The Broad Institute Genomics Platform"/>
            <consortium name="The Broad Institute Genome Sequencing Center for Infectious Disease"/>
            <person name="Wu L."/>
            <person name="Ma J."/>
        </authorList>
    </citation>
    <scope>NUCLEOTIDE SEQUENCE [LARGE SCALE GENOMIC DNA]</scope>
    <source>
        <strain evidence="10">KCTC 33676</strain>
    </source>
</reference>
<dbReference type="PANTHER" id="PTHR10357:SF215">
    <property type="entry name" value="ALPHA-AMYLASE 1"/>
    <property type="match status" value="1"/>
</dbReference>
<keyword evidence="4 7" id="KW-0732">Signal</keyword>
<dbReference type="CDD" id="cd11320">
    <property type="entry name" value="AmyAc_AmyMalt_CGTase_like"/>
    <property type="match status" value="1"/>
</dbReference>
<keyword evidence="10" id="KW-1185">Reference proteome</keyword>
<keyword evidence="3" id="KW-0479">Metal-binding</keyword>
<dbReference type="InterPro" id="IPR013784">
    <property type="entry name" value="Carb-bd-like_fold"/>
</dbReference>
<feature type="signal peptide" evidence="7">
    <location>
        <begin position="1"/>
        <end position="32"/>
    </location>
</feature>
<evidence type="ECO:0000256" key="3">
    <source>
        <dbReference type="ARBA" id="ARBA00022723"/>
    </source>
</evidence>
<dbReference type="SMART" id="SM00632">
    <property type="entry name" value="Aamy_C"/>
    <property type="match status" value="1"/>
</dbReference>
<name>A0ABW5R633_9BACL</name>
<dbReference type="SMART" id="SM01065">
    <property type="entry name" value="CBM_2"/>
    <property type="match status" value="1"/>
</dbReference>
<dbReference type="PROSITE" id="PS51166">
    <property type="entry name" value="CBM20"/>
    <property type="match status" value="1"/>
</dbReference>
<evidence type="ECO:0000256" key="6">
    <source>
        <dbReference type="RuleBase" id="RU003615"/>
    </source>
</evidence>
<dbReference type="InterPro" id="IPR013783">
    <property type="entry name" value="Ig-like_fold"/>
</dbReference>
<dbReference type="RefSeq" id="WP_379927356.1">
    <property type="nucleotide sequence ID" value="NZ_JBHUMM010000001.1"/>
</dbReference>
<dbReference type="InterPro" id="IPR002909">
    <property type="entry name" value="IPT_dom"/>
</dbReference>
<evidence type="ECO:0000313" key="10">
    <source>
        <dbReference type="Proteomes" id="UP001597497"/>
    </source>
</evidence>
<dbReference type="SUPFAM" id="SSF49452">
    <property type="entry name" value="Starch-binding domain-like"/>
    <property type="match status" value="1"/>
</dbReference>